<dbReference type="InParanoid" id="A0A667YWW0"/>
<dbReference type="Ensembl" id="ENSMMDT00005031589.1">
    <property type="protein sequence ID" value="ENSMMDP00005030883.1"/>
    <property type="gene ID" value="ENSMMDG00005014600.1"/>
</dbReference>
<dbReference type="AlphaFoldDB" id="A0A667YWW0"/>
<protein>
    <submittedName>
        <fullName evidence="1">Uncharacterized protein</fullName>
    </submittedName>
</protein>
<proteinExistence type="predicted"/>
<accession>A0A667YWW0</accession>
<keyword evidence="2" id="KW-1185">Reference proteome</keyword>
<reference evidence="1" key="3">
    <citation type="submission" date="2025-09" db="UniProtKB">
        <authorList>
            <consortium name="Ensembl"/>
        </authorList>
    </citation>
    <scope>IDENTIFICATION</scope>
</reference>
<sequence length="86" mass="9434">AAKCSLGSYFLQSISLNITLSQSHTSEFVIAGNKPAPASHMKIPKIYQTAEGGVFLSKFSGQRRDLDLQDLNILYSTTPAVRDIKF</sequence>
<name>A0A667YWW0_9TELE</name>
<reference evidence="1" key="2">
    <citation type="submission" date="2025-08" db="UniProtKB">
        <authorList>
            <consortium name="Ensembl"/>
        </authorList>
    </citation>
    <scope>IDENTIFICATION</scope>
</reference>
<evidence type="ECO:0000313" key="1">
    <source>
        <dbReference type="Ensembl" id="ENSMMDP00005030883.1"/>
    </source>
</evidence>
<dbReference type="Proteomes" id="UP000472263">
    <property type="component" value="Chromosome 10"/>
</dbReference>
<organism evidence="1 2">
    <name type="scientific">Myripristis murdjan</name>
    <name type="common">pinecone soldierfish</name>
    <dbReference type="NCBI Taxonomy" id="586833"/>
    <lineage>
        <taxon>Eukaryota</taxon>
        <taxon>Metazoa</taxon>
        <taxon>Chordata</taxon>
        <taxon>Craniata</taxon>
        <taxon>Vertebrata</taxon>
        <taxon>Euteleostomi</taxon>
        <taxon>Actinopterygii</taxon>
        <taxon>Neopterygii</taxon>
        <taxon>Teleostei</taxon>
        <taxon>Neoteleostei</taxon>
        <taxon>Acanthomorphata</taxon>
        <taxon>Holocentriformes</taxon>
        <taxon>Holocentridae</taxon>
        <taxon>Myripristis</taxon>
    </lineage>
</organism>
<reference evidence="1" key="1">
    <citation type="submission" date="2019-06" db="EMBL/GenBank/DDBJ databases">
        <authorList>
            <consortium name="Wellcome Sanger Institute Data Sharing"/>
        </authorList>
    </citation>
    <scope>NUCLEOTIDE SEQUENCE [LARGE SCALE GENOMIC DNA]</scope>
</reference>
<evidence type="ECO:0000313" key="2">
    <source>
        <dbReference type="Proteomes" id="UP000472263"/>
    </source>
</evidence>